<evidence type="ECO:0000256" key="2">
    <source>
        <dbReference type="SAM" id="Coils"/>
    </source>
</evidence>
<name>A0AAW5TQX6_9LACT</name>
<dbReference type="Pfam" id="PF06782">
    <property type="entry name" value="UPF0236"/>
    <property type="match status" value="1"/>
</dbReference>
<proteinExistence type="inferred from homology"/>
<keyword evidence="2" id="KW-0175">Coiled coil</keyword>
<comment type="caution">
    <text evidence="3">The sequence shown here is derived from an EMBL/GenBank/DDBJ whole genome shotgun (WGS) entry which is preliminary data.</text>
</comment>
<gene>
    <name evidence="3" type="ORF">M2256_001686</name>
</gene>
<sequence length="461" mass="54745">MVKIDEILFNSQVIKEEQLNAYFKSVVEASFQELIRRYEKYILPIMFQRGWKVRDYKERTVSCTYGTVTFVRAQLYRDGAYCFPVDKKFGFESRKRVSKELEYQCIELATVMPEREVCKVIEKMYNVAISPIVVTKALNDAEQVLKEYQDYQESYEDTEEIPKIERPVIYIEADSILLKYQSHRKQERSSKRFEIARLLIHTGSKQVGKNRWELQDKFEISESSPHACFKKAVQLLERHFIIKPETLLITNSDGGKGYAPLSFHSFAKLMGFQRHEHFWDSYHVQKEIKNQLRLFGRDTISEVLDLVLSRKKKELQELLESLASQLEGEMLESFDGFRKRLIRDFRYTKLASQRGLDSHGIGVMESNHRKLTYRMKHRGMYWTKEGGMTMARLIELKASGTLRNVFFGQWREIYEGYRQADEDYYYHQNKKIEKSYEQIPKKLGLKLVSPRYNERFGKRIN</sequence>
<evidence type="ECO:0000313" key="4">
    <source>
        <dbReference type="Proteomes" id="UP001207687"/>
    </source>
</evidence>
<feature type="coiled-coil region" evidence="2">
    <location>
        <begin position="134"/>
        <end position="161"/>
    </location>
</feature>
<evidence type="ECO:0000256" key="1">
    <source>
        <dbReference type="ARBA" id="ARBA00006539"/>
    </source>
</evidence>
<protein>
    <recommendedName>
        <fullName evidence="5">ISLre2 family transposase</fullName>
    </recommendedName>
</protein>
<accession>A0AAW5TQX6</accession>
<dbReference type="RefSeq" id="WP_264653920.1">
    <property type="nucleotide sequence ID" value="NZ_JAOQNN010000001.1"/>
</dbReference>
<evidence type="ECO:0000313" key="3">
    <source>
        <dbReference type="EMBL" id="MCW2281228.1"/>
    </source>
</evidence>
<reference evidence="3" key="1">
    <citation type="submission" date="2023-08" db="EMBL/GenBank/DDBJ databases">
        <title>Genomic analyses of the natural microbiome of Caenorhabditis elegans.</title>
        <authorList>
            <person name="Samuel B."/>
        </authorList>
    </citation>
    <scope>NUCLEOTIDE SEQUENCE</scope>
    <source>
        <strain evidence="3">BIGb0220</strain>
    </source>
</reference>
<organism evidence="3 4">
    <name type="scientific">Lactococcus lactis</name>
    <dbReference type="NCBI Taxonomy" id="1358"/>
    <lineage>
        <taxon>Bacteria</taxon>
        <taxon>Bacillati</taxon>
        <taxon>Bacillota</taxon>
        <taxon>Bacilli</taxon>
        <taxon>Lactobacillales</taxon>
        <taxon>Streptococcaceae</taxon>
        <taxon>Lactococcus</taxon>
    </lineage>
</organism>
<evidence type="ECO:0008006" key="5">
    <source>
        <dbReference type="Google" id="ProtNLM"/>
    </source>
</evidence>
<dbReference type="AlphaFoldDB" id="A0AAW5TQX6"/>
<dbReference type="Proteomes" id="UP001207687">
    <property type="component" value="Unassembled WGS sequence"/>
</dbReference>
<dbReference type="EMBL" id="JAOQNN010000001">
    <property type="protein sequence ID" value="MCW2281228.1"/>
    <property type="molecule type" value="Genomic_DNA"/>
</dbReference>
<comment type="similarity">
    <text evidence="1">Belongs to the UPF0236 family.</text>
</comment>
<dbReference type="InterPro" id="IPR009620">
    <property type="entry name" value="UPF0236"/>
</dbReference>